<dbReference type="Proteomes" id="UP001528040">
    <property type="component" value="Unassembled WGS sequence"/>
</dbReference>
<dbReference type="EMBL" id="JAQIIO010000001">
    <property type="protein sequence ID" value="MDA5092600.1"/>
    <property type="molecule type" value="Genomic_DNA"/>
</dbReference>
<dbReference type="RefSeq" id="WP_271052098.1">
    <property type="nucleotide sequence ID" value="NZ_JAQIIO010000001.1"/>
</dbReference>
<accession>A0ABT4VWH3</accession>
<organism evidence="1 2">
    <name type="scientific">Aliiroseovarius salicola</name>
    <dbReference type="NCBI Taxonomy" id="3009082"/>
    <lineage>
        <taxon>Bacteria</taxon>
        <taxon>Pseudomonadati</taxon>
        <taxon>Pseudomonadota</taxon>
        <taxon>Alphaproteobacteria</taxon>
        <taxon>Rhodobacterales</taxon>
        <taxon>Paracoccaceae</taxon>
        <taxon>Aliiroseovarius</taxon>
    </lineage>
</organism>
<reference evidence="1 2" key="1">
    <citation type="submission" date="2023-01" db="EMBL/GenBank/DDBJ databases">
        <authorList>
            <person name="Yoon J.-W."/>
        </authorList>
    </citation>
    <scope>NUCLEOTIDE SEQUENCE [LARGE SCALE GENOMIC DNA]</scope>
    <source>
        <strain evidence="1 2">KMU-50</strain>
    </source>
</reference>
<sequence length="126" mass="13801">MSAVEHLHQKETVLLDREQLKTLYLQLDPIGADKMVNQSLEDLAVCLAQIKKMHLGGQAEEARHEIRSLLAIARKLGMTTLARICRDALDLVGGSDGIGCQAVLARLNRVGEGSLIAVWDLQDMSV</sequence>
<gene>
    <name evidence="1" type="ORF">O2N63_00665</name>
</gene>
<proteinExistence type="predicted"/>
<comment type="caution">
    <text evidence="1">The sequence shown here is derived from an EMBL/GenBank/DDBJ whole genome shotgun (WGS) entry which is preliminary data.</text>
</comment>
<dbReference type="InterPro" id="IPR036641">
    <property type="entry name" value="HPT_dom_sf"/>
</dbReference>
<evidence type="ECO:0000313" key="1">
    <source>
        <dbReference type="EMBL" id="MDA5092600.1"/>
    </source>
</evidence>
<name>A0ABT4VWH3_9RHOB</name>
<dbReference type="Gene3D" id="1.20.120.160">
    <property type="entry name" value="HPT domain"/>
    <property type="match status" value="1"/>
</dbReference>
<protein>
    <recommendedName>
        <fullName evidence="3">Hpt domain-containing protein</fullName>
    </recommendedName>
</protein>
<evidence type="ECO:0000313" key="2">
    <source>
        <dbReference type="Proteomes" id="UP001528040"/>
    </source>
</evidence>
<keyword evidence="2" id="KW-1185">Reference proteome</keyword>
<evidence type="ECO:0008006" key="3">
    <source>
        <dbReference type="Google" id="ProtNLM"/>
    </source>
</evidence>